<comment type="caution">
    <text evidence="1">The sequence shown here is derived from an EMBL/GenBank/DDBJ whole genome shotgun (WGS) entry which is preliminary data.</text>
</comment>
<proteinExistence type="predicted"/>
<dbReference type="EMBL" id="JAMRYU010000022">
    <property type="protein sequence ID" value="MDC4241972.1"/>
    <property type="molecule type" value="Genomic_DNA"/>
</dbReference>
<evidence type="ECO:0000313" key="1">
    <source>
        <dbReference type="EMBL" id="MDC4241972.1"/>
    </source>
</evidence>
<evidence type="ECO:0000313" key="2">
    <source>
        <dbReference type="Proteomes" id="UP001141183"/>
    </source>
</evidence>
<accession>A0A9X4B2Q0</accession>
<protein>
    <submittedName>
        <fullName evidence="1">Uncharacterized protein</fullName>
    </submittedName>
</protein>
<name>A0A9X4B2Q0_9CLOT</name>
<organism evidence="1 2">
    <name type="scientific">Clostridium tertium</name>
    <dbReference type="NCBI Taxonomy" id="1559"/>
    <lineage>
        <taxon>Bacteria</taxon>
        <taxon>Bacillati</taxon>
        <taxon>Bacillota</taxon>
        <taxon>Clostridia</taxon>
        <taxon>Eubacteriales</taxon>
        <taxon>Clostridiaceae</taxon>
        <taxon>Clostridium</taxon>
    </lineage>
</organism>
<dbReference type="RefSeq" id="WP_008679580.1">
    <property type="nucleotide sequence ID" value="NZ_CABKOG010000003.1"/>
</dbReference>
<keyword evidence="2" id="KW-1185">Reference proteome</keyword>
<reference evidence="1" key="1">
    <citation type="submission" date="2022-05" db="EMBL/GenBank/DDBJ databases">
        <title>Draft genome sequence of Clostridium tertium strain CP3 isolated from Peru.</title>
        <authorList>
            <person name="Hurtado R."/>
            <person name="Lima L."/>
            <person name="Sousa T."/>
            <person name="Jaiswal A.K."/>
            <person name="Tiwari S."/>
            <person name="Maturrano L."/>
            <person name="Brenig B."/>
            <person name="Azevedo V."/>
        </authorList>
    </citation>
    <scope>NUCLEOTIDE SEQUENCE</scope>
    <source>
        <strain evidence="1">CP3</strain>
    </source>
</reference>
<sequence>MSSLLGRFKEIYESGTDFKVSWSNLDKDGNLTVGIVDKEGNEKFWLHVVERNGEIQWF</sequence>
<dbReference type="Proteomes" id="UP001141183">
    <property type="component" value="Unassembled WGS sequence"/>
</dbReference>
<gene>
    <name evidence="1" type="ORF">NE398_17700</name>
</gene>
<dbReference type="AlphaFoldDB" id="A0A9X4B2Q0"/>